<evidence type="ECO:0000313" key="9">
    <source>
        <dbReference type="EMBL" id="CAF1033303.1"/>
    </source>
</evidence>
<proteinExistence type="inferred from homology"/>
<dbReference type="InterPro" id="IPR001764">
    <property type="entry name" value="Glyco_hydro_3_N"/>
</dbReference>
<protein>
    <recommendedName>
        <fullName evidence="3">beta-glucosidase</fullName>
        <ecNumber evidence="3">3.2.1.21</ecNumber>
    </recommendedName>
</protein>
<comment type="caution">
    <text evidence="9">The sequence shown here is derived from an EMBL/GenBank/DDBJ whole genome shotgun (WGS) entry which is preliminary data.</text>
</comment>
<sequence>MLKSVFILTILVVCVISKDIDELLQSMSNEQKCGQMTQITFELVQNDKQENYDENPVNFTKAEYAIKEKNIGSILNAPFYVAQKASTWQKVLESLQNVSLSSDSKIPILFGLDSIHGANYIQEAVLFPHPVSMAGSFNLEIAKKVGEITSLE</sequence>
<keyword evidence="5" id="KW-0378">Hydrolase</keyword>
<accession>A0A814J8D2</accession>
<feature type="domain" description="Glycoside hydrolase family 3 N-terminal" evidence="8">
    <location>
        <begin position="30"/>
        <end position="150"/>
    </location>
</feature>
<evidence type="ECO:0000256" key="3">
    <source>
        <dbReference type="ARBA" id="ARBA00012744"/>
    </source>
</evidence>
<keyword evidence="10" id="KW-1185">Reference proteome</keyword>
<evidence type="ECO:0000256" key="7">
    <source>
        <dbReference type="SAM" id="SignalP"/>
    </source>
</evidence>
<feature type="non-terminal residue" evidence="9">
    <location>
        <position position="152"/>
    </location>
</feature>
<dbReference type="SUPFAM" id="SSF51445">
    <property type="entry name" value="(Trans)glycosidases"/>
    <property type="match status" value="1"/>
</dbReference>
<dbReference type="InterPro" id="IPR036962">
    <property type="entry name" value="Glyco_hydro_3_N_sf"/>
</dbReference>
<comment type="similarity">
    <text evidence="2">Belongs to the glycosyl hydrolase 3 family.</text>
</comment>
<feature type="signal peptide" evidence="7">
    <location>
        <begin position="1"/>
        <end position="17"/>
    </location>
</feature>
<dbReference type="Gene3D" id="3.20.20.300">
    <property type="entry name" value="Glycoside hydrolase, family 3, N-terminal domain"/>
    <property type="match status" value="1"/>
</dbReference>
<keyword evidence="4 7" id="KW-0732">Signal</keyword>
<evidence type="ECO:0000256" key="4">
    <source>
        <dbReference type="ARBA" id="ARBA00022729"/>
    </source>
</evidence>
<keyword evidence="6" id="KW-0326">Glycosidase</keyword>
<dbReference type="Proteomes" id="UP000663879">
    <property type="component" value="Unassembled WGS sequence"/>
</dbReference>
<dbReference type="EMBL" id="CAJNOC010004779">
    <property type="protein sequence ID" value="CAF1033303.1"/>
    <property type="molecule type" value="Genomic_DNA"/>
</dbReference>
<evidence type="ECO:0000259" key="8">
    <source>
        <dbReference type="Pfam" id="PF00933"/>
    </source>
</evidence>
<dbReference type="Pfam" id="PF00933">
    <property type="entry name" value="Glyco_hydro_3"/>
    <property type="match status" value="1"/>
</dbReference>
<dbReference type="OrthoDB" id="416222at2759"/>
<organism evidence="9 10">
    <name type="scientific">Brachionus calyciflorus</name>
    <dbReference type="NCBI Taxonomy" id="104777"/>
    <lineage>
        <taxon>Eukaryota</taxon>
        <taxon>Metazoa</taxon>
        <taxon>Spiralia</taxon>
        <taxon>Gnathifera</taxon>
        <taxon>Rotifera</taxon>
        <taxon>Eurotatoria</taxon>
        <taxon>Monogononta</taxon>
        <taxon>Pseudotrocha</taxon>
        <taxon>Ploima</taxon>
        <taxon>Brachionidae</taxon>
        <taxon>Brachionus</taxon>
    </lineage>
</organism>
<dbReference type="GO" id="GO:0008422">
    <property type="term" value="F:beta-glucosidase activity"/>
    <property type="evidence" value="ECO:0007669"/>
    <property type="project" value="UniProtKB-EC"/>
</dbReference>
<name>A0A814J8D2_9BILA</name>
<evidence type="ECO:0000313" key="10">
    <source>
        <dbReference type="Proteomes" id="UP000663879"/>
    </source>
</evidence>
<comment type="catalytic activity">
    <reaction evidence="1">
        <text>Hydrolysis of terminal, non-reducing beta-D-glucosyl residues with release of beta-D-glucose.</text>
        <dbReference type="EC" id="3.2.1.21"/>
    </reaction>
</comment>
<dbReference type="InterPro" id="IPR051915">
    <property type="entry name" value="Cellulose_Degrad_GH3"/>
</dbReference>
<gene>
    <name evidence="9" type="ORF">OXX778_LOCUS17979</name>
</gene>
<dbReference type="PANTHER" id="PTHR30620">
    <property type="entry name" value="PERIPLASMIC BETA-GLUCOSIDASE-RELATED"/>
    <property type="match status" value="1"/>
</dbReference>
<dbReference type="InterPro" id="IPR017853">
    <property type="entry name" value="GH"/>
</dbReference>
<evidence type="ECO:0000256" key="2">
    <source>
        <dbReference type="ARBA" id="ARBA00005336"/>
    </source>
</evidence>
<feature type="chain" id="PRO_5032694837" description="beta-glucosidase" evidence="7">
    <location>
        <begin position="18"/>
        <end position="152"/>
    </location>
</feature>
<reference evidence="9" key="1">
    <citation type="submission" date="2021-02" db="EMBL/GenBank/DDBJ databases">
        <authorList>
            <person name="Nowell W R."/>
        </authorList>
    </citation>
    <scope>NUCLEOTIDE SEQUENCE</scope>
    <source>
        <strain evidence="9">Ploen Becks lab</strain>
    </source>
</reference>
<dbReference type="PANTHER" id="PTHR30620:SF16">
    <property type="entry name" value="LYSOSOMAL BETA GLUCOSIDASE"/>
    <property type="match status" value="1"/>
</dbReference>
<evidence type="ECO:0000256" key="5">
    <source>
        <dbReference type="ARBA" id="ARBA00022801"/>
    </source>
</evidence>
<dbReference type="EC" id="3.2.1.21" evidence="3"/>
<dbReference type="AlphaFoldDB" id="A0A814J8D2"/>
<evidence type="ECO:0000256" key="6">
    <source>
        <dbReference type="ARBA" id="ARBA00023295"/>
    </source>
</evidence>
<evidence type="ECO:0000256" key="1">
    <source>
        <dbReference type="ARBA" id="ARBA00000448"/>
    </source>
</evidence>
<dbReference type="GO" id="GO:0009251">
    <property type="term" value="P:glucan catabolic process"/>
    <property type="evidence" value="ECO:0007669"/>
    <property type="project" value="TreeGrafter"/>
</dbReference>